<dbReference type="Gene3D" id="3.40.50.300">
    <property type="entry name" value="P-loop containing nucleotide triphosphate hydrolases"/>
    <property type="match status" value="1"/>
</dbReference>
<dbReference type="InterPro" id="IPR045427">
    <property type="entry name" value="MoxR"/>
</dbReference>
<organism evidence="3 4">
    <name type="scientific">Edaphobacillus lindanitolerans</name>
    <dbReference type="NCBI Taxonomy" id="550447"/>
    <lineage>
        <taxon>Bacteria</taxon>
        <taxon>Bacillati</taxon>
        <taxon>Bacillota</taxon>
        <taxon>Bacilli</taxon>
        <taxon>Bacillales</taxon>
        <taxon>Bacillaceae</taxon>
        <taxon>Edaphobacillus</taxon>
    </lineage>
</organism>
<evidence type="ECO:0000256" key="1">
    <source>
        <dbReference type="SAM" id="Coils"/>
    </source>
</evidence>
<dbReference type="AlphaFoldDB" id="A0A1U7PNS4"/>
<dbReference type="InterPro" id="IPR027417">
    <property type="entry name" value="P-loop_NTPase"/>
</dbReference>
<dbReference type="PANTHER" id="PTHR32204:SF0">
    <property type="entry name" value="ATPASE RAVA"/>
    <property type="match status" value="1"/>
</dbReference>
<gene>
    <name evidence="3" type="ORF">SAMN05428946_2213</name>
</gene>
<dbReference type="InterPro" id="IPR003593">
    <property type="entry name" value="AAA+_ATPase"/>
</dbReference>
<evidence type="ECO:0000313" key="4">
    <source>
        <dbReference type="Proteomes" id="UP000187550"/>
    </source>
</evidence>
<dbReference type="STRING" id="550447.SAMN05428946_2213"/>
<name>A0A1U7PNS4_9BACI</name>
<reference evidence="4" key="1">
    <citation type="submission" date="2017-01" db="EMBL/GenBank/DDBJ databases">
        <authorList>
            <person name="Varghese N."/>
            <person name="Submissions S."/>
        </authorList>
    </citation>
    <scope>NUCLEOTIDE SEQUENCE [LARGE SCALE GENOMIC DNA]</scope>
    <source>
        <strain evidence="4">MNA4</strain>
    </source>
</reference>
<accession>A0A1U7PNS4</accession>
<dbReference type="SMART" id="SM00382">
    <property type="entry name" value="AAA"/>
    <property type="match status" value="1"/>
</dbReference>
<dbReference type="EMBL" id="FTPL01000003">
    <property type="protein sequence ID" value="SIT88049.1"/>
    <property type="molecule type" value="Genomic_DNA"/>
</dbReference>
<feature type="coiled-coil region" evidence="1">
    <location>
        <begin position="300"/>
        <end position="350"/>
    </location>
</feature>
<proteinExistence type="predicted"/>
<evidence type="ECO:0000313" key="3">
    <source>
        <dbReference type="EMBL" id="SIT88049.1"/>
    </source>
</evidence>
<protein>
    <submittedName>
        <fullName evidence="3">MoxR-like ATPase</fullName>
    </submittedName>
</protein>
<dbReference type="SUPFAM" id="SSF52540">
    <property type="entry name" value="P-loop containing nucleoside triphosphate hydrolases"/>
    <property type="match status" value="1"/>
</dbReference>
<dbReference type="CDD" id="cd00009">
    <property type="entry name" value="AAA"/>
    <property type="match status" value="1"/>
</dbReference>
<keyword evidence="1" id="KW-0175">Coiled coil</keyword>
<dbReference type="InterPro" id="IPR041538">
    <property type="entry name" value="RavA-like_AAA_lid"/>
</dbReference>
<dbReference type="RefSeq" id="WP_076758903.1">
    <property type="nucleotide sequence ID" value="NZ_FTPL01000003.1"/>
</dbReference>
<dbReference type="Proteomes" id="UP000187550">
    <property type="component" value="Unassembled WGS sequence"/>
</dbReference>
<dbReference type="OrthoDB" id="1814213at2"/>
<keyword evidence="4" id="KW-1185">Reference proteome</keyword>
<dbReference type="Pfam" id="PF20030">
    <property type="entry name" value="bpMoxR"/>
    <property type="match status" value="1"/>
</dbReference>
<sequence length="387" mass="44389">METNLPDKLDDMINTLNARFFERDSEIEALLIAVLARQHILMIGPSGTAKSALVMELSKLIKGTDYFQWLLTRFSTPEELFGPLSLKDLEKGVYKRNTETKMPEAHLVFLDEIFKANSAILNSLLTILNERYFYNDGSPVKVPLMSVIGASNEYPEEGEGLDALFDRFLLRFEVDYIADDGNFISMMKHSGTDEPAPVMTLEELIQLQEMAERMVIQDDVYTALSKIRNELRDEGIRPSDRRFKQSLCVLKARALLQKRQSVLMEDLVILEHSLWETPDQKDAVSSIVRRHAQDAVIRMLETIQHEANEMLQKAAQDKSEEYGLEASEKMKRLKEDLNRLRAQYEDRSVEIEILLHKVNAMQQDIILSTMYGDGEAEKGPSGIFYRM</sequence>
<feature type="domain" description="AAA+ ATPase" evidence="2">
    <location>
        <begin position="36"/>
        <end position="178"/>
    </location>
</feature>
<dbReference type="InterPro" id="IPR050513">
    <property type="entry name" value="RavA_ATPases"/>
</dbReference>
<dbReference type="Pfam" id="PF17868">
    <property type="entry name" value="AAA_lid_8"/>
    <property type="match status" value="1"/>
</dbReference>
<evidence type="ECO:0000259" key="2">
    <source>
        <dbReference type="SMART" id="SM00382"/>
    </source>
</evidence>
<dbReference type="PANTHER" id="PTHR32204">
    <property type="entry name" value="ATPASE RAVA"/>
    <property type="match status" value="1"/>
</dbReference>